<dbReference type="GeneID" id="18802367"/>
<keyword evidence="1" id="KW-1133">Transmembrane helix</keyword>
<dbReference type="OrthoDB" id="440424at2759"/>
<dbReference type="Gene3D" id="6.10.110.10">
    <property type="match status" value="1"/>
</dbReference>
<feature type="transmembrane region" description="Helical" evidence="1">
    <location>
        <begin position="202"/>
        <end position="223"/>
    </location>
</feature>
<proteinExistence type="predicted"/>
<keyword evidence="3" id="KW-1185">Reference proteome</keyword>
<dbReference type="eggNOG" id="ENOG502SQVA">
    <property type="taxonomic scope" value="Eukaryota"/>
</dbReference>
<evidence type="ECO:0000256" key="1">
    <source>
        <dbReference type="SAM" id="Phobius"/>
    </source>
</evidence>
<dbReference type="EMBL" id="JH687402">
    <property type="protein sequence ID" value="EIM79678.1"/>
    <property type="molecule type" value="Genomic_DNA"/>
</dbReference>
<protein>
    <submittedName>
        <fullName evidence="2">Uncharacterized protein</fullName>
    </submittedName>
</protein>
<dbReference type="KEGG" id="shs:STEHIDRAFT_163502"/>
<dbReference type="Proteomes" id="UP000053927">
    <property type="component" value="Unassembled WGS sequence"/>
</dbReference>
<keyword evidence="1" id="KW-0812">Transmembrane</keyword>
<name>R7RY02_STEHR</name>
<sequence length="303" mass="32904">MEDWFRDENIPGDQQVSYAIGTGLADVPELQDVMEKRVAAVQQVASAGDGMSFGGATWEWFKDETTRISGGNPTETSKALREHKSYSTGYAESISDIRMPYDHDVEHQSRTPVDAQFVLSDITNPSYDTQCLNKRPTDDLAIWPTLGDLRRALEAVIEKVTALLTEMLKSVTDFVYCLMATLPSEVHNAIVQWNSFRVEHPYIAAGAIVAVIGASIFVGNFILGQAALGLLRMLGFSELGPVAGSWAALIQSTLYGAYTRGLFSIVQSITMTAKSAWPAVAFLNLSELAAGTAIFSRSALVAP</sequence>
<dbReference type="RefSeq" id="XP_007311251.1">
    <property type="nucleotide sequence ID" value="XM_007311189.1"/>
</dbReference>
<evidence type="ECO:0000313" key="2">
    <source>
        <dbReference type="EMBL" id="EIM79678.1"/>
    </source>
</evidence>
<accession>R7RY02</accession>
<dbReference type="AlphaFoldDB" id="R7RY02"/>
<reference evidence="3" key="1">
    <citation type="journal article" date="2012" name="Science">
        <title>The Paleozoic origin of enzymatic lignin decomposition reconstructed from 31 fungal genomes.</title>
        <authorList>
            <person name="Floudas D."/>
            <person name="Binder M."/>
            <person name="Riley R."/>
            <person name="Barry K."/>
            <person name="Blanchette R.A."/>
            <person name="Henrissat B."/>
            <person name="Martinez A.T."/>
            <person name="Otillar R."/>
            <person name="Spatafora J.W."/>
            <person name="Yadav J.S."/>
            <person name="Aerts A."/>
            <person name="Benoit I."/>
            <person name="Boyd A."/>
            <person name="Carlson A."/>
            <person name="Copeland A."/>
            <person name="Coutinho P.M."/>
            <person name="de Vries R.P."/>
            <person name="Ferreira P."/>
            <person name="Findley K."/>
            <person name="Foster B."/>
            <person name="Gaskell J."/>
            <person name="Glotzer D."/>
            <person name="Gorecki P."/>
            <person name="Heitman J."/>
            <person name="Hesse C."/>
            <person name="Hori C."/>
            <person name="Igarashi K."/>
            <person name="Jurgens J.A."/>
            <person name="Kallen N."/>
            <person name="Kersten P."/>
            <person name="Kohler A."/>
            <person name="Kuees U."/>
            <person name="Kumar T.K.A."/>
            <person name="Kuo A."/>
            <person name="LaButti K."/>
            <person name="Larrondo L.F."/>
            <person name="Lindquist E."/>
            <person name="Ling A."/>
            <person name="Lombard V."/>
            <person name="Lucas S."/>
            <person name="Lundell T."/>
            <person name="Martin R."/>
            <person name="McLaughlin D.J."/>
            <person name="Morgenstern I."/>
            <person name="Morin E."/>
            <person name="Murat C."/>
            <person name="Nagy L.G."/>
            <person name="Nolan M."/>
            <person name="Ohm R.A."/>
            <person name="Patyshakuliyeva A."/>
            <person name="Rokas A."/>
            <person name="Ruiz-Duenas F.J."/>
            <person name="Sabat G."/>
            <person name="Salamov A."/>
            <person name="Samejima M."/>
            <person name="Schmutz J."/>
            <person name="Slot J.C."/>
            <person name="St John F."/>
            <person name="Stenlid J."/>
            <person name="Sun H."/>
            <person name="Sun S."/>
            <person name="Syed K."/>
            <person name="Tsang A."/>
            <person name="Wiebenga A."/>
            <person name="Young D."/>
            <person name="Pisabarro A."/>
            <person name="Eastwood D.C."/>
            <person name="Martin F."/>
            <person name="Cullen D."/>
            <person name="Grigoriev I.V."/>
            <person name="Hibbett D.S."/>
        </authorList>
    </citation>
    <scope>NUCLEOTIDE SEQUENCE [LARGE SCALE GENOMIC DNA]</scope>
    <source>
        <strain evidence="3">FP-91666</strain>
    </source>
</reference>
<organism evidence="2 3">
    <name type="scientific">Stereum hirsutum (strain FP-91666)</name>
    <name type="common">White-rot fungus</name>
    <dbReference type="NCBI Taxonomy" id="721885"/>
    <lineage>
        <taxon>Eukaryota</taxon>
        <taxon>Fungi</taxon>
        <taxon>Dikarya</taxon>
        <taxon>Basidiomycota</taxon>
        <taxon>Agaricomycotina</taxon>
        <taxon>Agaricomycetes</taxon>
        <taxon>Russulales</taxon>
        <taxon>Stereaceae</taxon>
        <taxon>Stereum</taxon>
    </lineage>
</organism>
<gene>
    <name evidence="2" type="ORF">STEHIDRAFT_163502</name>
</gene>
<dbReference type="InterPro" id="IPR038213">
    <property type="entry name" value="IFI6/IFI27-like_sf"/>
</dbReference>
<keyword evidence="1" id="KW-0472">Membrane</keyword>
<evidence type="ECO:0000313" key="3">
    <source>
        <dbReference type="Proteomes" id="UP000053927"/>
    </source>
</evidence>